<evidence type="ECO:0000256" key="1">
    <source>
        <dbReference type="SAM" id="MobiDB-lite"/>
    </source>
</evidence>
<dbReference type="Proteomes" id="UP000541185">
    <property type="component" value="Unassembled WGS sequence"/>
</dbReference>
<feature type="compositionally biased region" description="Low complexity" evidence="1">
    <location>
        <begin position="1129"/>
        <end position="1138"/>
    </location>
</feature>
<dbReference type="GO" id="GO:0090313">
    <property type="term" value="P:regulation of protein targeting to membrane"/>
    <property type="evidence" value="ECO:0007669"/>
    <property type="project" value="TreeGrafter"/>
</dbReference>
<feature type="region of interest" description="Disordered" evidence="1">
    <location>
        <begin position="1129"/>
        <end position="1168"/>
    </location>
</feature>
<keyword evidence="2" id="KW-0812">Transmembrane</keyword>
<reference evidence="3 4" key="1">
    <citation type="submission" date="2020-04" db="EMBL/GenBank/DDBJ databases">
        <title>Ramlibacter sp. G-1-2-2 isolated from soil.</title>
        <authorList>
            <person name="Dahal R.H."/>
        </authorList>
    </citation>
    <scope>NUCLEOTIDE SEQUENCE [LARGE SCALE GENOMIC DNA]</scope>
    <source>
        <strain evidence="3 4">G-1-2-2</strain>
    </source>
</reference>
<dbReference type="InterPro" id="IPR008023">
    <property type="entry name" value="DUF748"/>
</dbReference>
<protein>
    <submittedName>
        <fullName evidence="3">DUF748 domain-containing protein</fullName>
    </submittedName>
</protein>
<dbReference type="InterPro" id="IPR052894">
    <property type="entry name" value="AsmA-related"/>
</dbReference>
<dbReference type="PANTHER" id="PTHR30441:SF8">
    <property type="entry name" value="DUF748 DOMAIN-CONTAINING PROTEIN"/>
    <property type="match status" value="1"/>
</dbReference>
<keyword evidence="4" id="KW-1185">Reference proteome</keyword>
<gene>
    <name evidence="3" type="ORF">HHL11_13620</name>
</gene>
<dbReference type="AlphaFoldDB" id="A0A848H5J7"/>
<evidence type="ECO:0000256" key="2">
    <source>
        <dbReference type="SAM" id="Phobius"/>
    </source>
</evidence>
<dbReference type="Pfam" id="PF05359">
    <property type="entry name" value="DUF748"/>
    <property type="match status" value="1"/>
</dbReference>
<evidence type="ECO:0000313" key="3">
    <source>
        <dbReference type="EMBL" id="NML44791.1"/>
    </source>
</evidence>
<dbReference type="GO" id="GO:0005886">
    <property type="term" value="C:plasma membrane"/>
    <property type="evidence" value="ECO:0007669"/>
    <property type="project" value="TreeGrafter"/>
</dbReference>
<comment type="caution">
    <text evidence="3">The sequence shown here is derived from an EMBL/GenBank/DDBJ whole genome shotgun (WGS) entry which is preliminary data.</text>
</comment>
<organism evidence="3 4">
    <name type="scientific">Ramlibacter agri</name>
    <dbReference type="NCBI Taxonomy" id="2728837"/>
    <lineage>
        <taxon>Bacteria</taxon>
        <taxon>Pseudomonadati</taxon>
        <taxon>Pseudomonadota</taxon>
        <taxon>Betaproteobacteria</taxon>
        <taxon>Burkholderiales</taxon>
        <taxon>Comamonadaceae</taxon>
        <taxon>Ramlibacter</taxon>
    </lineage>
</organism>
<accession>A0A848H5J7</accession>
<dbReference type="RefSeq" id="WP_169418895.1">
    <property type="nucleotide sequence ID" value="NZ_JABBFX010000001.1"/>
</dbReference>
<keyword evidence="2" id="KW-1133">Transmembrane helix</keyword>
<sequence length="1168" mass="125518">MWRRILKHALSWPVLLLAGLYAAWLLFGFFAVDPLARRLLPWAGDRFLASRLSVERVDFNPFTLELRARGLALADPQGAPLAGFDQLHANLQVDGLRRWAWHLQDVELQHPRLNLELRQGGATNWDALLHRLQENAGAPSDSMVRLLIDRIKLADGDILVVDASRPGTPVRAALQPLNIDLDALSTLPKDRGAYLLAARLPEQGATLRWKGEIALNPLNSRGEIALDGARVAKLMQALGSVRAESAGTLAATVPYRFEMVRTGQHTQAASFAVSNAQILVRDFTLAAAGGGEPLLAVPEARVSDLSLDSTSRQLRIGAVNLKGGKLAAARDAQGVIDWQKLLPAEATGADQDGGRPPWRIAVQDVHFAGWSARWKDEAYVRPIGVAAEAMDLHATLSGDVGTTLSLALGPVNATVGPVQLSSAGEPVAQLQRVELKDLRVQLPEQKIRAESLALAGARATIKLDAKQRINWADILELRPGESRAVQIQASAPPDLEVARVSAQDVELRIEDASTAQPVVLELAEGRLATQNVRLDPSRAFPLEAAFAVRPGGRIDVRGSVVPGQPSGKLELRLAGLPLKPFAPYVNRFARLKLESGSANLDGKLAFGPGKAGLAVTGNGAFAVDELAIREEDTGDPFLGWKQLASQHVAFTTAPMRLQVGEIVARSPFAKVIIFPDRSLNLQHIRRDDGAAPAAAAAAAASDASGPGFPVTVDRLRIIDGSGEFADLSLTPQFGTKMHELDGVVAGLTTDPSATAQVELDGKVDDYGSVRVRGSVQPFHATDATDIALAFRNLEMARLTPYSGKFAGRRIESGKLSVDLEYKIQHRQLAGANKFVVNRLKLGERVDSPDAMKLPLDLAIALLQDSDGVIDVDLPVRGSLDDPQFSYGAVVWKAIVNVLTKIVTAPFRALGSLLGADSEKFEKVGFDPGSSALAPPEQEKLKLLAQALQKRPALTVSIQPGYDPAADRRALQEDAMRRAAAEASGLRVEAGQDPGPVDVNLYKVQTWLEDRYAAQAGKDDYEKLRAGYKDAEGKKGVMDTQVVERLGRHFGNRDSGPPSAFHAELLERLTKQVPVADSALVALANARAATLREAVVQQGLDAQRVTVGEPAQQAMQDKQVATVLALGAGAAAPAQQPVAWQRASADQARPRRRRPPTSSPNPNRFRRRG</sequence>
<proteinExistence type="predicted"/>
<feature type="transmembrane region" description="Helical" evidence="2">
    <location>
        <begin position="12"/>
        <end position="32"/>
    </location>
</feature>
<dbReference type="EMBL" id="JABBFX010000001">
    <property type="protein sequence ID" value="NML44791.1"/>
    <property type="molecule type" value="Genomic_DNA"/>
</dbReference>
<dbReference type="PANTHER" id="PTHR30441">
    <property type="entry name" value="DUF748 DOMAIN-CONTAINING PROTEIN"/>
    <property type="match status" value="1"/>
</dbReference>
<evidence type="ECO:0000313" key="4">
    <source>
        <dbReference type="Proteomes" id="UP000541185"/>
    </source>
</evidence>
<name>A0A848H5J7_9BURK</name>
<keyword evidence="2" id="KW-0472">Membrane</keyword>